<protein>
    <submittedName>
        <fullName evidence="5">Endonuclease I</fullName>
        <ecNumber evidence="5">3.1.21.1</ecNumber>
    </submittedName>
</protein>
<feature type="signal peptide" evidence="4">
    <location>
        <begin position="1"/>
        <end position="18"/>
    </location>
</feature>
<dbReference type="RefSeq" id="WP_097355663.1">
    <property type="nucleotide sequence ID" value="NZ_CAWNJE010000012.1"/>
</dbReference>
<name>A0A2A5T7C5_9GAMM</name>
<comment type="caution">
    <text evidence="5">The sequence shown here is derived from an EMBL/GenBank/DDBJ whole genome shotgun (WGS) entry which is preliminary data.</text>
</comment>
<dbReference type="PANTHER" id="PTHR33607:SF2">
    <property type="entry name" value="ENDONUCLEASE-1"/>
    <property type="match status" value="1"/>
</dbReference>
<dbReference type="InterPro" id="IPR044925">
    <property type="entry name" value="His-Me_finger_sf"/>
</dbReference>
<dbReference type="InterPro" id="IPR007346">
    <property type="entry name" value="Endonuclease-I"/>
</dbReference>
<dbReference type="EC" id="3.1.21.1" evidence="5"/>
<evidence type="ECO:0000256" key="3">
    <source>
        <dbReference type="ARBA" id="ARBA00022801"/>
    </source>
</evidence>
<evidence type="ECO:0000313" key="6">
    <source>
        <dbReference type="Proteomes" id="UP000219020"/>
    </source>
</evidence>
<dbReference type="Pfam" id="PF04231">
    <property type="entry name" value="Endonuclease_1"/>
    <property type="match status" value="1"/>
</dbReference>
<feature type="chain" id="PRO_5013015081" evidence="4">
    <location>
        <begin position="19"/>
        <end position="232"/>
    </location>
</feature>
<evidence type="ECO:0000256" key="4">
    <source>
        <dbReference type="SAM" id="SignalP"/>
    </source>
</evidence>
<keyword evidence="2" id="KW-0540">Nuclease</keyword>
<dbReference type="Proteomes" id="UP000219020">
    <property type="component" value="Unassembled WGS sequence"/>
</dbReference>
<sequence>MRKKIILITLFASFFSFAYPNSFNQAKKEAVNIYKYHPYSFYCGCNIKWKGNKGSGKPDLKSCGYEIRKEPKRANRIEWEHVMPAWNFGHQMQCWQEGGRKNCKKNKRFKKMEADLHNLVPAIGEVNGNRSNYKFTQWNDTRGISYGQCDMRIDFKSKQVMPPTESRGKIARAYLYMSETYKIKLSPQERKTMTAWNKLYDVTNWECEKNYKIIKIQGSSNPFVSRQCGNYK</sequence>
<proteinExistence type="inferred from homology"/>
<keyword evidence="5" id="KW-0255">Endonuclease</keyword>
<evidence type="ECO:0000256" key="1">
    <source>
        <dbReference type="ARBA" id="ARBA00006429"/>
    </source>
</evidence>
<dbReference type="GeneID" id="66950795"/>
<organism evidence="5 6">
    <name type="scientific">Candidatus Enterovibrio escicola</name>
    <dbReference type="NCBI Taxonomy" id="1927127"/>
    <lineage>
        <taxon>Bacteria</taxon>
        <taxon>Pseudomonadati</taxon>
        <taxon>Pseudomonadota</taxon>
        <taxon>Gammaproteobacteria</taxon>
        <taxon>Vibrionales</taxon>
        <taxon>Vibrionaceae</taxon>
        <taxon>Enterovibrio</taxon>
    </lineage>
</organism>
<dbReference type="GO" id="GO:0004530">
    <property type="term" value="F:deoxyribonuclease I activity"/>
    <property type="evidence" value="ECO:0007669"/>
    <property type="project" value="UniProtKB-EC"/>
</dbReference>
<dbReference type="PANTHER" id="PTHR33607">
    <property type="entry name" value="ENDONUCLEASE-1"/>
    <property type="match status" value="1"/>
</dbReference>
<evidence type="ECO:0000313" key="5">
    <source>
        <dbReference type="EMBL" id="PCS24119.1"/>
    </source>
</evidence>
<keyword evidence="4" id="KW-0732">Signal</keyword>
<dbReference type="SUPFAM" id="SSF54060">
    <property type="entry name" value="His-Me finger endonucleases"/>
    <property type="match status" value="1"/>
</dbReference>
<reference evidence="6" key="1">
    <citation type="submission" date="2017-04" db="EMBL/GenBank/DDBJ databases">
        <title>Genome evolution of the luminous symbionts of deep sea anglerfish.</title>
        <authorList>
            <person name="Hendry T.A."/>
        </authorList>
    </citation>
    <scope>NUCLEOTIDE SEQUENCE [LARGE SCALE GENOMIC DNA]</scope>
</reference>
<evidence type="ECO:0000256" key="2">
    <source>
        <dbReference type="ARBA" id="ARBA00022722"/>
    </source>
</evidence>
<comment type="similarity">
    <text evidence="1">Belongs to the EndA/NucM nuclease family.</text>
</comment>
<keyword evidence="3 5" id="KW-0378">Hydrolase</keyword>
<accession>A0A2A5T7C5</accession>
<dbReference type="EMBL" id="NBYY01000003">
    <property type="protein sequence ID" value="PCS24119.1"/>
    <property type="molecule type" value="Genomic_DNA"/>
</dbReference>
<keyword evidence="6" id="KW-1185">Reference proteome</keyword>
<dbReference type="AlphaFoldDB" id="A0A2A5T7C5"/>
<gene>
    <name evidence="5" type="ORF">BTN49_0113</name>
</gene>